<gene>
    <name evidence="6" type="ORF">DDJ31_34520</name>
    <name evidence="5" type="ORF">ELQ87_04835</name>
</gene>
<dbReference type="GO" id="GO:0070273">
    <property type="term" value="F:phosphatidylinositol-4-phosphate binding"/>
    <property type="evidence" value="ECO:0007669"/>
    <property type="project" value="InterPro"/>
</dbReference>
<dbReference type="KEGG" id="sgd:ELQ87_04835"/>
<evidence type="ECO:0000256" key="2">
    <source>
        <dbReference type="ARBA" id="ARBA00023034"/>
    </source>
</evidence>
<evidence type="ECO:0000313" key="5">
    <source>
        <dbReference type="EMBL" id="AZS83696.1"/>
    </source>
</evidence>
<dbReference type="OrthoDB" id="3871310at2"/>
<dbReference type="Proteomes" id="UP000501753">
    <property type="component" value="Chromosome"/>
</dbReference>
<comment type="subcellular location">
    <subcellularLocation>
        <location evidence="1">Golgi apparatus membrane</location>
        <topology evidence="1">Peripheral membrane protein</topology>
        <orientation evidence="1">Cytoplasmic side</orientation>
    </subcellularLocation>
</comment>
<dbReference type="InterPro" id="IPR008628">
    <property type="entry name" value="GPP34-like"/>
</dbReference>
<reference evidence="6 8" key="1">
    <citation type="submission" date="2018-04" db="EMBL/GenBank/DDBJ databases">
        <title>Complete genome sequences of Streptomyces griseoviridis K61 and characterization of antagonistic properties of biological control agents.</title>
        <authorList>
            <person name="Mariita R.M."/>
            <person name="Sello J.K."/>
        </authorList>
    </citation>
    <scope>NUCLEOTIDE SEQUENCE [LARGE SCALE GENOMIC DNA]</scope>
    <source>
        <strain evidence="6 8">K61</strain>
    </source>
</reference>
<reference evidence="5 7" key="2">
    <citation type="submission" date="2018-12" db="EMBL/GenBank/DDBJ databases">
        <title>Streptomyces griseoviridis F1-27 complete genome.</title>
        <authorList>
            <person name="Mariita R.M."/>
            <person name="Sello J.K."/>
        </authorList>
    </citation>
    <scope>NUCLEOTIDE SEQUENCE [LARGE SCALE GENOMIC DNA]</scope>
    <source>
        <strain evidence="5 7">F1-27</strain>
    </source>
</reference>
<dbReference type="Gene3D" id="1.10.3630.10">
    <property type="entry name" value="yeast vps74-n-term truncation variant domain like"/>
    <property type="match status" value="1"/>
</dbReference>
<name>A0A3S9Z7E2_STRGD</name>
<dbReference type="AlphaFoldDB" id="A0A3S9Z7E2"/>
<dbReference type="RefSeq" id="WP_127176607.1">
    <property type="nucleotide sequence ID" value="NZ_CP029078.1"/>
</dbReference>
<dbReference type="InterPro" id="IPR038261">
    <property type="entry name" value="GPP34-like_sf"/>
</dbReference>
<accession>A0A3S9Z7E2</accession>
<evidence type="ECO:0000256" key="4">
    <source>
        <dbReference type="ARBA" id="ARBA00023136"/>
    </source>
</evidence>
<proteinExistence type="predicted"/>
<keyword evidence="3" id="KW-0446">Lipid-binding</keyword>
<sequence>MGTARDLMIGVMDRALGRPVAQGELSLVLAGAELLDLLGAGAVTLDGENLVPGDRPEPCGDPLLDGALAALVPDEPHETVDDWLWRRGRGLAGEYLTAFEAEGLVARPRGSWLRLRGDRPLPVDSPARLRAAHRWAADEPVLATLATFLRLRDDVPDDCPPPEEAARTVFGAVVEALTELDAVRRRRAIENAAFANVWRGA</sequence>
<keyword evidence="8" id="KW-1185">Reference proteome</keyword>
<keyword evidence="2" id="KW-0333">Golgi apparatus</keyword>
<evidence type="ECO:0000313" key="7">
    <source>
        <dbReference type="Proteomes" id="UP000271291"/>
    </source>
</evidence>
<dbReference type="Pfam" id="PF05719">
    <property type="entry name" value="GPP34"/>
    <property type="match status" value="1"/>
</dbReference>
<keyword evidence="4" id="KW-0472">Membrane</keyword>
<dbReference type="EMBL" id="CP034687">
    <property type="protein sequence ID" value="AZS83696.1"/>
    <property type="molecule type" value="Genomic_DNA"/>
</dbReference>
<dbReference type="EMBL" id="CP029078">
    <property type="protein sequence ID" value="QCN89448.1"/>
    <property type="molecule type" value="Genomic_DNA"/>
</dbReference>
<evidence type="ECO:0000256" key="3">
    <source>
        <dbReference type="ARBA" id="ARBA00023121"/>
    </source>
</evidence>
<evidence type="ECO:0000256" key="1">
    <source>
        <dbReference type="ARBA" id="ARBA00004255"/>
    </source>
</evidence>
<evidence type="ECO:0000313" key="6">
    <source>
        <dbReference type="EMBL" id="QCN89448.1"/>
    </source>
</evidence>
<dbReference type="Proteomes" id="UP000271291">
    <property type="component" value="Chromosome"/>
</dbReference>
<dbReference type="GO" id="GO:0012505">
    <property type="term" value="C:endomembrane system"/>
    <property type="evidence" value="ECO:0007669"/>
    <property type="project" value="UniProtKB-ARBA"/>
</dbReference>
<dbReference type="GO" id="GO:0005737">
    <property type="term" value="C:cytoplasm"/>
    <property type="evidence" value="ECO:0007669"/>
    <property type="project" value="UniProtKB-ARBA"/>
</dbReference>
<evidence type="ECO:0000313" key="8">
    <source>
        <dbReference type="Proteomes" id="UP000501753"/>
    </source>
</evidence>
<protein>
    <submittedName>
        <fullName evidence="5">GPP34 family phosphoprotein</fullName>
    </submittedName>
</protein>
<organism evidence="5 7">
    <name type="scientific">Streptomyces griseoviridis</name>
    <dbReference type="NCBI Taxonomy" id="45398"/>
    <lineage>
        <taxon>Bacteria</taxon>
        <taxon>Bacillati</taxon>
        <taxon>Actinomycetota</taxon>
        <taxon>Actinomycetes</taxon>
        <taxon>Kitasatosporales</taxon>
        <taxon>Streptomycetaceae</taxon>
        <taxon>Streptomyces</taxon>
    </lineage>
</organism>